<comment type="function">
    <text evidence="10">Adenosyl-L-methionine (AdoMet)-dependent tRNA (uracil-O(2)-)-methyltransferase.</text>
</comment>
<reference evidence="11" key="1">
    <citation type="submission" date="2021-12" db="EMBL/GenBank/DDBJ databases">
        <authorList>
            <person name="King R."/>
        </authorList>
    </citation>
    <scope>NUCLEOTIDE SEQUENCE</scope>
</reference>
<dbReference type="InterPro" id="IPR011671">
    <property type="entry name" value="tRNA_uracil_MeTrfase"/>
</dbReference>
<protein>
    <recommendedName>
        <fullName evidence="10">tRNA (uracil-O(2)-)-methyltransferase</fullName>
        <ecNumber evidence="10">2.1.1.211</ecNumber>
    </recommendedName>
</protein>
<evidence type="ECO:0000256" key="10">
    <source>
        <dbReference type="RuleBase" id="RU368004"/>
    </source>
</evidence>
<evidence type="ECO:0000256" key="4">
    <source>
        <dbReference type="ARBA" id="ARBA00022490"/>
    </source>
</evidence>
<comment type="function">
    <text evidence="1">Probable adenosyl-L-methionine (AdoMet)-dependent tRNA (uracil-O(2)-)-methyltransferase.</text>
</comment>
<evidence type="ECO:0000256" key="2">
    <source>
        <dbReference type="ARBA" id="ARBA00004496"/>
    </source>
</evidence>
<dbReference type="Proteomes" id="UP001153292">
    <property type="component" value="Chromosome 6"/>
</dbReference>
<comment type="catalytic activity">
    <reaction evidence="9 10">
        <text>uridine(44) in tRNA(Ser) + S-adenosyl-L-methionine = 2'-O-methyluridine(44) in tRNA(Ser) + S-adenosyl-L-homocysteine + H(+)</text>
        <dbReference type="Rhea" id="RHEA:43100"/>
        <dbReference type="Rhea" id="RHEA-COMP:10339"/>
        <dbReference type="Rhea" id="RHEA-COMP:10340"/>
        <dbReference type="ChEBI" id="CHEBI:15378"/>
        <dbReference type="ChEBI" id="CHEBI:57856"/>
        <dbReference type="ChEBI" id="CHEBI:59789"/>
        <dbReference type="ChEBI" id="CHEBI:65315"/>
        <dbReference type="ChEBI" id="CHEBI:74478"/>
        <dbReference type="EC" id="2.1.1.211"/>
    </reaction>
</comment>
<evidence type="ECO:0000256" key="9">
    <source>
        <dbReference type="ARBA" id="ARBA00047957"/>
    </source>
</evidence>
<keyword evidence="5 10" id="KW-0489">Methyltransferase</keyword>
<dbReference type="InterPro" id="IPR029063">
    <property type="entry name" value="SAM-dependent_MTases_sf"/>
</dbReference>
<dbReference type="Pfam" id="PF07757">
    <property type="entry name" value="AdoMet_MTase"/>
    <property type="match status" value="1"/>
</dbReference>
<dbReference type="EC" id="2.1.1.211" evidence="10"/>
<sequence>MNNMEFNNTSLTTHSFWQSINILITKFNVINKRLWGSKILHHYFCEPPNSAWIAPLKSINKLSEGSEKFLGRIICTDLELTHSLTQSDNIEIFLLELLPKKFSEVKAFQLVCLDKKNLTATFYNITPDNKEKNCNLCPNFTYSLSLENDNLMLKTSPEEQYSDSSAKSLKWLVDTVIPQFLKWGRNGAEQKQTLFKESLQLISADNYYIKYNELKQKYGQEMVKNWSEGTDPSKYVYEDIAIATYLLMLWDSDKATCPKKTFVDLGCGNGLLVYILTKEGHNGVGIDVRKRKIWDMYPRDINLVEKTIIPSNNNTFPDADWLIGNHSDELTPWIPVIAAKSSYKCNFFLLPCCAFNFDGTKYQRKDSSKSQYMEYIDYVKTICENCGFKTCIDRLKIPSTKRICLVGQKKLYPKEKYPEVCINIQNLIQKDFSLSHDNNTSWVLNFQPRNHVERVRNCTQIDHTVTEKIVDCVAKYLLEGCDLETKWTIGKEVKIYELITLLTEDNLKAMKAECGGLQTLLKNNHHIFKVDNGKVQMRYPRTIKEVYENNKSNQSKIKVQIKPCWFFRNHPKGCPLTNTTCSYMHT</sequence>
<keyword evidence="12" id="KW-1185">Reference proteome</keyword>
<accession>A0ABN8BGI6</accession>
<evidence type="ECO:0000256" key="8">
    <source>
        <dbReference type="ARBA" id="ARBA00022694"/>
    </source>
</evidence>
<comment type="subcellular location">
    <subcellularLocation>
        <location evidence="2 10">Cytoplasm</location>
    </subcellularLocation>
</comment>
<evidence type="ECO:0000256" key="7">
    <source>
        <dbReference type="ARBA" id="ARBA00022691"/>
    </source>
</evidence>
<evidence type="ECO:0000256" key="3">
    <source>
        <dbReference type="ARBA" id="ARBA00009056"/>
    </source>
</evidence>
<evidence type="ECO:0000256" key="6">
    <source>
        <dbReference type="ARBA" id="ARBA00022679"/>
    </source>
</evidence>
<proteinExistence type="inferred from homology"/>
<evidence type="ECO:0000313" key="12">
    <source>
        <dbReference type="Proteomes" id="UP001153292"/>
    </source>
</evidence>
<dbReference type="PANTHER" id="PTHR21210:SF0">
    <property type="entry name" value="TRNA (URACIL-O(2)-)-METHYLTRANSFERASE-RELATED"/>
    <property type="match status" value="1"/>
</dbReference>
<name>A0ABN8BGI6_CHISP</name>
<dbReference type="SUPFAM" id="SSF53335">
    <property type="entry name" value="S-adenosyl-L-methionine-dependent methyltransferases"/>
    <property type="match status" value="1"/>
</dbReference>
<keyword evidence="4 10" id="KW-0963">Cytoplasm</keyword>
<dbReference type="PANTHER" id="PTHR21210">
    <property type="entry name" value="TRNA (URACIL-O(2)-)-METHYLTRANSFERASE-RELATED"/>
    <property type="match status" value="1"/>
</dbReference>
<keyword evidence="7 10" id="KW-0949">S-adenosyl-L-methionine</keyword>
<comment type="similarity">
    <text evidence="3 10">Belongs to the TRM44 family.</text>
</comment>
<keyword evidence="6 10" id="KW-0808">Transferase</keyword>
<evidence type="ECO:0000313" key="11">
    <source>
        <dbReference type="EMBL" id="CAH0406348.1"/>
    </source>
</evidence>
<evidence type="ECO:0000256" key="1">
    <source>
        <dbReference type="ARBA" id="ARBA00002778"/>
    </source>
</evidence>
<gene>
    <name evidence="11" type="ORF">CHILSU_LOCUS9723</name>
</gene>
<dbReference type="EMBL" id="OU963899">
    <property type="protein sequence ID" value="CAH0406348.1"/>
    <property type="molecule type" value="Genomic_DNA"/>
</dbReference>
<keyword evidence="8 10" id="KW-0819">tRNA processing</keyword>
<evidence type="ECO:0000256" key="5">
    <source>
        <dbReference type="ARBA" id="ARBA00022603"/>
    </source>
</evidence>
<organism evidence="11 12">
    <name type="scientific">Chilo suppressalis</name>
    <name type="common">Asiatic rice borer moth</name>
    <dbReference type="NCBI Taxonomy" id="168631"/>
    <lineage>
        <taxon>Eukaryota</taxon>
        <taxon>Metazoa</taxon>
        <taxon>Ecdysozoa</taxon>
        <taxon>Arthropoda</taxon>
        <taxon>Hexapoda</taxon>
        <taxon>Insecta</taxon>
        <taxon>Pterygota</taxon>
        <taxon>Neoptera</taxon>
        <taxon>Endopterygota</taxon>
        <taxon>Lepidoptera</taxon>
        <taxon>Glossata</taxon>
        <taxon>Ditrysia</taxon>
        <taxon>Pyraloidea</taxon>
        <taxon>Crambidae</taxon>
        <taxon>Crambinae</taxon>
        <taxon>Chilo</taxon>
    </lineage>
</organism>